<dbReference type="SUPFAM" id="SSF52317">
    <property type="entry name" value="Class I glutamine amidotransferase-like"/>
    <property type="match status" value="1"/>
</dbReference>
<dbReference type="Gene3D" id="3.40.50.880">
    <property type="match status" value="1"/>
</dbReference>
<proteinExistence type="predicted"/>
<dbReference type="GO" id="GO:0005829">
    <property type="term" value="C:cytosol"/>
    <property type="evidence" value="ECO:0007669"/>
    <property type="project" value="TreeGrafter"/>
</dbReference>
<reference evidence="3" key="1">
    <citation type="submission" date="2020-10" db="EMBL/GenBank/DDBJ databases">
        <authorList>
            <person name="Castelo-Branco R."/>
            <person name="Eusebio N."/>
            <person name="Adriana R."/>
            <person name="Vieira A."/>
            <person name="Brugerolle De Fraissinette N."/>
            <person name="Rezende De Castro R."/>
            <person name="Schneider M.P."/>
            <person name="Vasconcelos V."/>
            <person name="Leao P.N."/>
        </authorList>
    </citation>
    <scope>NUCLEOTIDE SEQUENCE</scope>
    <source>
        <strain evidence="3">LEGE 07157</strain>
    </source>
</reference>
<dbReference type="NCBIfam" id="TIGR00566">
    <property type="entry name" value="trpG_papA"/>
    <property type="match status" value="1"/>
</dbReference>
<dbReference type="RefSeq" id="WP_194031143.1">
    <property type="nucleotide sequence ID" value="NZ_JADEWZ010000036.1"/>
</dbReference>
<dbReference type="Pfam" id="PF00117">
    <property type="entry name" value="GATase"/>
    <property type="match status" value="1"/>
</dbReference>
<feature type="domain" description="Glutamine amidotransferase" evidence="2">
    <location>
        <begin position="3"/>
        <end position="193"/>
    </location>
</feature>
<dbReference type="PRINTS" id="PR00097">
    <property type="entry name" value="ANTSNTHASEII"/>
</dbReference>
<dbReference type="PRINTS" id="PR00096">
    <property type="entry name" value="GATASE"/>
</dbReference>
<dbReference type="GO" id="GO:0004049">
    <property type="term" value="F:anthranilate synthase activity"/>
    <property type="evidence" value="ECO:0007669"/>
    <property type="project" value="TreeGrafter"/>
</dbReference>
<dbReference type="FunFam" id="3.40.50.880:FF:000003">
    <property type="entry name" value="Anthranilate synthase component II"/>
    <property type="match status" value="1"/>
</dbReference>
<name>A0A8J7E1W7_9CYAN</name>
<keyword evidence="4" id="KW-1185">Reference proteome</keyword>
<dbReference type="PRINTS" id="PR00099">
    <property type="entry name" value="CPSGATASE"/>
</dbReference>
<evidence type="ECO:0000256" key="1">
    <source>
        <dbReference type="ARBA" id="ARBA00022962"/>
    </source>
</evidence>
<keyword evidence="1" id="KW-0315">Glutamine amidotransferase</keyword>
<dbReference type="Proteomes" id="UP000654482">
    <property type="component" value="Unassembled WGS sequence"/>
</dbReference>
<dbReference type="PANTHER" id="PTHR43418">
    <property type="entry name" value="MULTIFUNCTIONAL TRYPTOPHAN BIOSYNTHESIS PROTEIN-RELATED"/>
    <property type="match status" value="1"/>
</dbReference>
<sequence length="208" mass="22906">MILVIDNYDSFTYNLVQYLGELGQHFPVASDIQVYRNDKIDIETLRQLQPDGITISPGPGRPDDAGVSLEIIKQLGATVPILGVCLGHQSIGQVFGGEIISAPVLMHGKTSEIYHAGTGVFYGIDNPFTATRYHSLIIEKDSLPEVLEVTAWVEDGTIMGVRHRDYPHLQGVQFHPESILTGWGKKLLQNFLESIPMFASELSDVSSL</sequence>
<dbReference type="InterPro" id="IPR050472">
    <property type="entry name" value="Anth_synth/Amidotransfase"/>
</dbReference>
<evidence type="ECO:0000313" key="3">
    <source>
        <dbReference type="EMBL" id="MBE9118061.1"/>
    </source>
</evidence>
<evidence type="ECO:0000259" key="2">
    <source>
        <dbReference type="Pfam" id="PF00117"/>
    </source>
</evidence>
<dbReference type="InterPro" id="IPR006221">
    <property type="entry name" value="TrpG/PapA_dom"/>
</dbReference>
<organism evidence="3 4">
    <name type="scientific">Lusitaniella coriacea LEGE 07157</name>
    <dbReference type="NCBI Taxonomy" id="945747"/>
    <lineage>
        <taxon>Bacteria</taxon>
        <taxon>Bacillati</taxon>
        <taxon>Cyanobacteriota</taxon>
        <taxon>Cyanophyceae</taxon>
        <taxon>Spirulinales</taxon>
        <taxon>Lusitaniellaceae</taxon>
        <taxon>Lusitaniella</taxon>
    </lineage>
</organism>
<dbReference type="CDD" id="cd01743">
    <property type="entry name" value="GATase1_Anthranilate_Synthase"/>
    <property type="match status" value="1"/>
</dbReference>
<dbReference type="PROSITE" id="PS51273">
    <property type="entry name" value="GATASE_TYPE_1"/>
    <property type="match status" value="1"/>
</dbReference>
<gene>
    <name evidence="3" type="ORF">IQ249_19375</name>
</gene>
<evidence type="ECO:0000313" key="4">
    <source>
        <dbReference type="Proteomes" id="UP000654482"/>
    </source>
</evidence>
<dbReference type="InterPro" id="IPR029062">
    <property type="entry name" value="Class_I_gatase-like"/>
</dbReference>
<protein>
    <submittedName>
        <fullName evidence="3">Aminodeoxychorismate/anthranilate synthase component II</fullName>
    </submittedName>
</protein>
<dbReference type="AlphaFoldDB" id="A0A8J7E1W7"/>
<dbReference type="PANTHER" id="PTHR43418:SF4">
    <property type="entry name" value="MULTIFUNCTIONAL TRYPTOPHAN BIOSYNTHESIS PROTEIN"/>
    <property type="match status" value="1"/>
</dbReference>
<accession>A0A8J7E1W7</accession>
<dbReference type="GO" id="GO:0000162">
    <property type="term" value="P:L-tryptophan biosynthetic process"/>
    <property type="evidence" value="ECO:0007669"/>
    <property type="project" value="TreeGrafter"/>
</dbReference>
<comment type="caution">
    <text evidence="3">The sequence shown here is derived from an EMBL/GenBank/DDBJ whole genome shotgun (WGS) entry which is preliminary data.</text>
</comment>
<dbReference type="InterPro" id="IPR017926">
    <property type="entry name" value="GATASE"/>
</dbReference>
<dbReference type="EMBL" id="JADEWZ010000036">
    <property type="protein sequence ID" value="MBE9118061.1"/>
    <property type="molecule type" value="Genomic_DNA"/>
</dbReference>